<evidence type="ECO:0000313" key="2">
    <source>
        <dbReference type="EMBL" id="MBE4747239.1"/>
    </source>
</evidence>
<dbReference type="PROSITE" id="PS51257">
    <property type="entry name" value="PROKAR_LIPOPROTEIN"/>
    <property type="match status" value="1"/>
</dbReference>
<keyword evidence="3" id="KW-1185">Reference proteome</keyword>
<feature type="chain" id="PRO_5045518969" evidence="1">
    <location>
        <begin position="26"/>
        <end position="452"/>
    </location>
</feature>
<evidence type="ECO:0000313" key="3">
    <source>
        <dbReference type="Proteomes" id="UP001516472"/>
    </source>
</evidence>
<comment type="caution">
    <text evidence="2">The sequence shown here is derived from an EMBL/GenBank/DDBJ whole genome shotgun (WGS) entry which is preliminary data.</text>
</comment>
<feature type="signal peptide" evidence="1">
    <location>
        <begin position="1"/>
        <end position="25"/>
    </location>
</feature>
<dbReference type="RefSeq" id="WP_193346648.1">
    <property type="nucleotide sequence ID" value="NZ_CBCSIP010000031.1"/>
</dbReference>
<accession>A0ABR9PH51</accession>
<proteinExistence type="predicted"/>
<protein>
    <submittedName>
        <fullName evidence="2">Ferritin-like domain-containing protein</fullName>
    </submittedName>
</protein>
<keyword evidence="1" id="KW-0732">Signal</keyword>
<sequence>MHALRLRHLFSRALRASLATPLVLAGCGSTPDDGVDGGTDGRADLTGYSQIACSGNGLALDALTISPAPDFVQLRYLYTYFGSDERDSGPVSSQGQPCATATDAAACQGALENAVPSAGFHHTCTELCADFFLVTTRGDEVKTYATPESLKSLLGTVDTAQEAVLLAFAAGNTMSCSQLERGAVKQDPNGGFNVIGTQGYACGKNTALTQHVVRVSTSGEVREVERHVLEKGSDACAIGRRPVGLQDAASCESTDALGHYFAEAAHLEAASVHAFLRLREELALHGADAGLQDAARRSAMDEVLHTDVTGRIARRFGATPQRPVVAPLPLRPLLDVALDNAVEGCVRETYGALVAHHQALHAQDAEVREAMARIAEDETRHAALSWDIDQWARPRLSPQERGALREAQRQAVATLRAEVLVALDPGLVTAAGLPAPEVALGLLDTLEQELWA</sequence>
<name>A0ABR9PH51_9BACT</name>
<dbReference type="SUPFAM" id="SSF47240">
    <property type="entry name" value="Ferritin-like"/>
    <property type="match status" value="1"/>
</dbReference>
<dbReference type="EMBL" id="JAAIYO010000001">
    <property type="protein sequence ID" value="MBE4747239.1"/>
    <property type="molecule type" value="Genomic_DNA"/>
</dbReference>
<organism evidence="2 3">
    <name type="scientific">Corallococcus soli</name>
    <dbReference type="NCBI Taxonomy" id="2710757"/>
    <lineage>
        <taxon>Bacteria</taxon>
        <taxon>Pseudomonadati</taxon>
        <taxon>Myxococcota</taxon>
        <taxon>Myxococcia</taxon>
        <taxon>Myxococcales</taxon>
        <taxon>Cystobacterineae</taxon>
        <taxon>Myxococcaceae</taxon>
        <taxon>Corallococcus</taxon>
    </lineage>
</organism>
<evidence type="ECO:0000256" key="1">
    <source>
        <dbReference type="SAM" id="SignalP"/>
    </source>
</evidence>
<reference evidence="2 3" key="1">
    <citation type="submission" date="2020-02" db="EMBL/GenBank/DDBJ databases">
        <authorList>
            <person name="Babadi Z.K."/>
            <person name="Risdian C."/>
            <person name="Ebrahimipour G.H."/>
            <person name="Wink J."/>
        </authorList>
    </citation>
    <scope>NUCLEOTIDE SEQUENCE [LARGE SCALE GENOMIC DNA]</scope>
    <source>
        <strain evidence="2 3">ZKHCc1 1396</strain>
    </source>
</reference>
<dbReference type="InterPro" id="IPR009078">
    <property type="entry name" value="Ferritin-like_SF"/>
</dbReference>
<dbReference type="Proteomes" id="UP001516472">
    <property type="component" value="Unassembled WGS sequence"/>
</dbReference>
<dbReference type="CDD" id="cd00657">
    <property type="entry name" value="Ferritin_like"/>
    <property type="match status" value="1"/>
</dbReference>
<gene>
    <name evidence="2" type="ORF">G4177_03495</name>
</gene>